<reference evidence="1" key="1">
    <citation type="submission" date="2022-10" db="EMBL/GenBank/DDBJ databases">
        <title>Culturing micro-colonial fungi from biological soil crusts in the Mojave desert and describing Neophaeococcomyces mojavensis, and introducing the new genera and species Taxawa tesnikishii.</title>
        <authorList>
            <person name="Kurbessoian T."/>
            <person name="Stajich J.E."/>
        </authorList>
    </citation>
    <scope>NUCLEOTIDE SEQUENCE</scope>
    <source>
        <strain evidence="1">JES_112</strain>
    </source>
</reference>
<gene>
    <name evidence="1" type="primary">PFA4</name>
    <name evidence="1" type="ORF">H2198_001630</name>
</gene>
<organism evidence="1 2">
    <name type="scientific">Neophaeococcomyces mojaviensis</name>
    <dbReference type="NCBI Taxonomy" id="3383035"/>
    <lineage>
        <taxon>Eukaryota</taxon>
        <taxon>Fungi</taxon>
        <taxon>Dikarya</taxon>
        <taxon>Ascomycota</taxon>
        <taxon>Pezizomycotina</taxon>
        <taxon>Eurotiomycetes</taxon>
        <taxon>Chaetothyriomycetidae</taxon>
        <taxon>Chaetothyriales</taxon>
        <taxon>Chaetothyriales incertae sedis</taxon>
        <taxon>Neophaeococcomyces</taxon>
    </lineage>
</organism>
<name>A0ACC3AH40_9EURO</name>
<proteinExistence type="predicted"/>
<keyword evidence="1" id="KW-0808">Transferase</keyword>
<keyword evidence="2" id="KW-1185">Reference proteome</keyword>
<evidence type="ECO:0000313" key="1">
    <source>
        <dbReference type="EMBL" id="KAJ9662088.1"/>
    </source>
</evidence>
<protein>
    <submittedName>
        <fullName evidence="1">Palmitoyltransferase</fullName>
        <ecNumber evidence="1">2.3.1.225</ecNumber>
    </submittedName>
</protein>
<keyword evidence="1" id="KW-0012">Acyltransferase</keyword>
<comment type="caution">
    <text evidence="1">The sequence shown here is derived from an EMBL/GenBank/DDBJ whole genome shotgun (WGS) entry which is preliminary data.</text>
</comment>
<evidence type="ECO:0000313" key="2">
    <source>
        <dbReference type="Proteomes" id="UP001172386"/>
    </source>
</evidence>
<accession>A0ACC3AH40</accession>
<dbReference type="EMBL" id="JAPDRQ010000018">
    <property type="protein sequence ID" value="KAJ9662088.1"/>
    <property type="molecule type" value="Genomic_DNA"/>
</dbReference>
<dbReference type="EC" id="2.3.1.225" evidence="1"/>
<sequence length="311" mass="36307">MDHHCPWTANCVSHFTFPHFMRFLFYAVTSMIYLEGLLYGRGAAVWRAKDLRYDMGPSVPQLISLFVLITLNTLTLFMVGIIFFRSLYSLCCNVSTIESWEIERHEQLLRRSRVFGGYLDGPDGTKIRIIRQEFPFDIGIWRNVCAGMGTSNFLAWLWPFARSPRTDGLTHETNGFEEPGTTWPPPDPDRISRVQRGEEALDAFTHTHSDLTNREEVEAFHRRQEEDMRRRYGIGSVQKRKAFHDRFEPTTYEPLENDMIDEDTSSISGEEGWQDSGGNRLKDYGVEEDVEFYDEDDIPLAELLRRRQEKR</sequence>
<dbReference type="Proteomes" id="UP001172386">
    <property type="component" value="Unassembled WGS sequence"/>
</dbReference>